<reference evidence="5 6" key="1">
    <citation type="submission" date="2016-10" db="EMBL/GenBank/DDBJ databases">
        <authorList>
            <person name="de Groot N.N."/>
        </authorList>
    </citation>
    <scope>NUCLEOTIDE SEQUENCE [LARGE SCALE GENOMIC DNA]</scope>
    <source>
        <strain evidence="5 6">B25</strain>
    </source>
</reference>
<dbReference type="Gene3D" id="3.60.60.10">
    <property type="entry name" value="Penicillin V Acylase, Chain A"/>
    <property type="match status" value="1"/>
</dbReference>
<evidence type="ECO:0000313" key="5">
    <source>
        <dbReference type="EMBL" id="SEQ50037.1"/>
    </source>
</evidence>
<feature type="domain" description="Choloylglycine hydrolase/NAAA C-terminal" evidence="4">
    <location>
        <begin position="105"/>
        <end position="266"/>
    </location>
</feature>
<evidence type="ECO:0000256" key="3">
    <source>
        <dbReference type="SAM" id="Phobius"/>
    </source>
</evidence>
<dbReference type="OrthoDB" id="5480874at2"/>
<protein>
    <submittedName>
        <fullName evidence="5">Linear amide C-N hydrolases, choloylglycine hydrolase family</fullName>
    </submittedName>
</protein>
<keyword evidence="3" id="KW-0812">Transmembrane</keyword>
<dbReference type="GO" id="GO:0016787">
    <property type="term" value="F:hydrolase activity"/>
    <property type="evidence" value="ECO:0007669"/>
    <property type="project" value="UniProtKB-KW"/>
</dbReference>
<evidence type="ECO:0000256" key="2">
    <source>
        <dbReference type="ARBA" id="ARBA00022801"/>
    </source>
</evidence>
<dbReference type="PANTHER" id="PTHR35527">
    <property type="entry name" value="CHOLOYLGLYCINE HYDROLASE"/>
    <property type="match status" value="1"/>
</dbReference>
<dbReference type="SUPFAM" id="SSF56235">
    <property type="entry name" value="N-terminal nucleophile aminohydrolases (Ntn hydrolases)"/>
    <property type="match status" value="1"/>
</dbReference>
<comment type="similarity">
    <text evidence="1">Belongs to the peptidase C59 family.</text>
</comment>
<dbReference type="EMBL" id="FOFU01000005">
    <property type="protein sequence ID" value="SEQ50037.1"/>
    <property type="molecule type" value="Genomic_DNA"/>
</dbReference>
<dbReference type="Pfam" id="PF02275">
    <property type="entry name" value="CBAH"/>
    <property type="match status" value="1"/>
</dbReference>
<dbReference type="RefSeq" id="WP_074643612.1">
    <property type="nucleotide sequence ID" value="NZ_FOFU01000005.1"/>
</dbReference>
<gene>
    <name evidence="5" type="ORF">SAMN04487977_10517</name>
</gene>
<dbReference type="InterPro" id="IPR029132">
    <property type="entry name" value="CBAH/NAAA_C"/>
</dbReference>
<dbReference type="AlphaFoldDB" id="A0A1H9GIX4"/>
<organism evidence="5 6">
    <name type="scientific">Treponema bryantii</name>
    <dbReference type="NCBI Taxonomy" id="163"/>
    <lineage>
        <taxon>Bacteria</taxon>
        <taxon>Pseudomonadati</taxon>
        <taxon>Spirochaetota</taxon>
        <taxon>Spirochaetia</taxon>
        <taxon>Spirochaetales</taxon>
        <taxon>Treponemataceae</taxon>
        <taxon>Treponema</taxon>
    </lineage>
</organism>
<dbReference type="Proteomes" id="UP000182360">
    <property type="component" value="Unassembled WGS sequence"/>
</dbReference>
<keyword evidence="6" id="KW-1185">Reference proteome</keyword>
<keyword evidence="3" id="KW-1133">Transmembrane helix</keyword>
<proteinExistence type="inferred from homology"/>
<keyword evidence="2 5" id="KW-0378">Hydrolase</keyword>
<feature type="transmembrane region" description="Helical" evidence="3">
    <location>
        <begin position="7"/>
        <end position="30"/>
    </location>
</feature>
<sequence length="412" mass="46365">MKKPVKIFLIIFAFLFALIFLVIAGTAFVFRNEISVYSSIRQLKPADRDALQGGVYEITYKGNYYFDDFIKMGGAKNDTELTNFFSKKITKGLIKINVTSGTFGCSAFTAKTKDGQKLFARNYDYPATNTCIVKVKGNKKRHASISTVDLSFFGIPYKKDMDSFVTKIFSLTAVYIPLDGINDAGVSCGVLESGQGPGTGSIPTNQNTDKPDISTGPFIRMILDYADSLEEAVEFAKMYDMHDSGKASYHFIIADKTGRSAILEWVNSLDKDDFFGQKRELVVTYNDSDSDIGVRESASDFQWITNFIIKPGYYEGTEEKYITGKDRYDIIYEKLSRTNGLVQDEMQAMDILCSVAQRTIDPNRPQFNTHLTVHSAVYNLDELSLLWCPAEQFQNVQGMLKYQIKNGKIIEQ</sequence>
<dbReference type="InterPro" id="IPR052193">
    <property type="entry name" value="Peptidase_C59"/>
</dbReference>
<evidence type="ECO:0000259" key="4">
    <source>
        <dbReference type="Pfam" id="PF02275"/>
    </source>
</evidence>
<evidence type="ECO:0000256" key="1">
    <source>
        <dbReference type="ARBA" id="ARBA00006625"/>
    </source>
</evidence>
<evidence type="ECO:0000313" key="6">
    <source>
        <dbReference type="Proteomes" id="UP000182360"/>
    </source>
</evidence>
<accession>A0A1H9GIX4</accession>
<dbReference type="InterPro" id="IPR029055">
    <property type="entry name" value="Ntn_hydrolases_N"/>
</dbReference>
<keyword evidence="3" id="KW-0472">Membrane</keyword>
<name>A0A1H9GIX4_9SPIR</name>
<dbReference type="PANTHER" id="PTHR35527:SF2">
    <property type="entry name" value="HYDROLASE"/>
    <property type="match status" value="1"/>
</dbReference>